<sequence>MHITTQEIPVQNLEIGMYISRLDVPWVQTPFPIQGFRITKQEELDLLSHYCNKVYVDQFLSTVDVQSRLVLSPKSGKAEAEVVDPKIIRMMNEKARFKPRVENYAITGRLKKEVKVVSQTYEHIVAQMSAIYHDAEHNGYVNISEVRKASAEMVKSIIKNPNALAWLCRIGIENEALHQQAIRSAVWGMIFGRHLGLSRHDLRDIGTALLLAPIGKCKLPKELLYSRQSTEEENAYKQHIDYTLEETTKMFSSSHQVNYILSAYCERNNGRGYPRNLVGNRIPFLARVAGLADYYEQLINPYPGAEAMTPAEAISHLYSTRGQLFQRELVEEFIQAIGIYPTGSLVKLTNDSIGIVVEQPEKSRLRPRVAVVRDHMNISIDKPKIVSLADNPVDRYDMPMQIDQSLRSTSTDIDAHELHEKLFGGKSWLSFLSV</sequence>
<name>A0A545T362_9GAMM</name>
<evidence type="ECO:0000313" key="3">
    <source>
        <dbReference type="EMBL" id="TQV71676.1"/>
    </source>
</evidence>
<dbReference type="PROSITE" id="PS51832">
    <property type="entry name" value="HD_GYP"/>
    <property type="match status" value="1"/>
</dbReference>
<dbReference type="SUPFAM" id="SSF109604">
    <property type="entry name" value="HD-domain/PDEase-like"/>
    <property type="match status" value="1"/>
</dbReference>
<feature type="domain" description="HD-GYP" evidence="1">
    <location>
        <begin position="155"/>
        <end position="349"/>
    </location>
</feature>
<evidence type="ECO:0000313" key="4">
    <source>
        <dbReference type="Proteomes" id="UP000317839"/>
    </source>
</evidence>
<dbReference type="Gene3D" id="1.10.3210.10">
    <property type="entry name" value="Hypothetical protein af1432"/>
    <property type="match status" value="1"/>
</dbReference>
<organism evidence="2 4">
    <name type="scientific">Aliikangiella marina</name>
    <dbReference type="NCBI Taxonomy" id="1712262"/>
    <lineage>
        <taxon>Bacteria</taxon>
        <taxon>Pseudomonadati</taxon>
        <taxon>Pseudomonadota</taxon>
        <taxon>Gammaproteobacteria</taxon>
        <taxon>Oceanospirillales</taxon>
        <taxon>Pleioneaceae</taxon>
        <taxon>Aliikangiella</taxon>
    </lineage>
</organism>
<dbReference type="Pfam" id="PF13487">
    <property type="entry name" value="HD_5"/>
    <property type="match status" value="1"/>
</dbReference>
<dbReference type="PANTHER" id="PTHR43155:SF2">
    <property type="entry name" value="CYCLIC DI-GMP PHOSPHODIESTERASE PA4108"/>
    <property type="match status" value="1"/>
</dbReference>
<dbReference type="PANTHER" id="PTHR43155">
    <property type="entry name" value="CYCLIC DI-GMP PHOSPHODIESTERASE PA4108-RELATED"/>
    <property type="match status" value="1"/>
</dbReference>
<accession>A0A545T362</accession>
<comment type="caution">
    <text evidence="2">The sequence shown here is derived from an EMBL/GenBank/DDBJ whole genome shotgun (WGS) entry which is preliminary data.</text>
</comment>
<dbReference type="CDD" id="cd00077">
    <property type="entry name" value="HDc"/>
    <property type="match status" value="1"/>
</dbReference>
<dbReference type="InterPro" id="IPR003607">
    <property type="entry name" value="HD/PDEase_dom"/>
</dbReference>
<dbReference type="GO" id="GO:0008081">
    <property type="term" value="F:phosphoric diester hydrolase activity"/>
    <property type="evidence" value="ECO:0007669"/>
    <property type="project" value="UniProtKB-ARBA"/>
</dbReference>
<evidence type="ECO:0000259" key="1">
    <source>
        <dbReference type="PROSITE" id="PS51832"/>
    </source>
</evidence>
<dbReference type="AlphaFoldDB" id="A0A545T362"/>
<dbReference type="EMBL" id="VIKR01000006">
    <property type="protein sequence ID" value="TQV71676.1"/>
    <property type="molecule type" value="Genomic_DNA"/>
</dbReference>
<gene>
    <name evidence="2" type="ORF">FLL45_21165</name>
    <name evidence="3" type="ORF">FLL45_21245</name>
</gene>
<dbReference type="EMBL" id="VIKR01000006">
    <property type="protein sequence ID" value="TQV71661.1"/>
    <property type="molecule type" value="Genomic_DNA"/>
</dbReference>
<evidence type="ECO:0000313" key="2">
    <source>
        <dbReference type="EMBL" id="TQV71661.1"/>
    </source>
</evidence>
<keyword evidence="4" id="KW-1185">Reference proteome</keyword>
<reference evidence="2 4" key="1">
    <citation type="submission" date="2019-06" db="EMBL/GenBank/DDBJ databases">
        <title>Draft genome of Aliikangiella marina GYP-15.</title>
        <authorList>
            <person name="Wang G."/>
        </authorList>
    </citation>
    <scope>NUCLEOTIDE SEQUENCE [LARGE SCALE GENOMIC DNA]</scope>
    <source>
        <strain evidence="2 4">GYP-15</strain>
    </source>
</reference>
<dbReference type="InterPro" id="IPR037522">
    <property type="entry name" value="HD_GYP_dom"/>
</dbReference>
<protein>
    <submittedName>
        <fullName evidence="2">DUF3391 domain-containing protein</fullName>
    </submittedName>
</protein>
<dbReference type="OrthoDB" id="9816273at2"/>
<dbReference type="InterPro" id="IPR021812">
    <property type="entry name" value="DUF3391"/>
</dbReference>
<dbReference type="RefSeq" id="WP_142944060.1">
    <property type="nucleotide sequence ID" value="NZ_VIKR01000006.1"/>
</dbReference>
<dbReference type="Pfam" id="PF11871">
    <property type="entry name" value="DUF3391"/>
    <property type="match status" value="1"/>
</dbReference>
<dbReference type="Proteomes" id="UP000317839">
    <property type="component" value="Unassembled WGS sequence"/>
</dbReference>
<proteinExistence type="predicted"/>